<evidence type="ECO:0000256" key="2">
    <source>
        <dbReference type="ARBA" id="ARBA00022741"/>
    </source>
</evidence>
<dbReference type="InterPro" id="IPR003593">
    <property type="entry name" value="AAA+_ATPase"/>
</dbReference>
<evidence type="ECO:0000256" key="1">
    <source>
        <dbReference type="ARBA" id="ARBA00010378"/>
    </source>
</evidence>
<dbReference type="AlphaFoldDB" id="A0A951PB61"/>
<feature type="domain" description="AAA+ ATPase" evidence="6">
    <location>
        <begin position="279"/>
        <end position="418"/>
    </location>
</feature>
<feature type="region of interest" description="Disordered" evidence="5">
    <location>
        <begin position="200"/>
        <end position="220"/>
    </location>
</feature>
<name>A0A951PB61_9CYAN</name>
<gene>
    <name evidence="7" type="ORF">KME07_10160</name>
</gene>
<dbReference type="PRINTS" id="PR00819">
    <property type="entry name" value="CBXCFQXSUPER"/>
</dbReference>
<feature type="compositionally biased region" description="Basic and acidic residues" evidence="5">
    <location>
        <begin position="508"/>
        <end position="522"/>
    </location>
</feature>
<evidence type="ECO:0000313" key="8">
    <source>
        <dbReference type="Proteomes" id="UP000707356"/>
    </source>
</evidence>
<evidence type="ECO:0000313" key="7">
    <source>
        <dbReference type="EMBL" id="MBW4465785.1"/>
    </source>
</evidence>
<keyword evidence="3" id="KW-0067">ATP-binding</keyword>
<dbReference type="InterPro" id="IPR050773">
    <property type="entry name" value="CbxX/CfxQ_RuBisCO_ESX"/>
</dbReference>
<feature type="coiled-coil region" evidence="4">
    <location>
        <begin position="222"/>
        <end position="249"/>
    </location>
</feature>
<protein>
    <submittedName>
        <fullName evidence="7">AAA family ATPase</fullName>
    </submittedName>
</protein>
<feature type="region of interest" description="Disordered" evidence="5">
    <location>
        <begin position="507"/>
        <end position="532"/>
    </location>
</feature>
<dbReference type="Pfam" id="PF17866">
    <property type="entry name" value="AAA_lid_6"/>
    <property type="match status" value="1"/>
</dbReference>
<feature type="compositionally biased region" description="Pro residues" evidence="5">
    <location>
        <begin position="206"/>
        <end position="219"/>
    </location>
</feature>
<sequence>MNFTQLVNARMVRQEAERLYQTLKPLLAVEPKFGDLILTDLAKIVRICGRSNGEISANELLAYLSLYALIKQDSAMLNAAFNAWDFSDADRLKYQKISLQILLDITKGQQGDASQLEQLWLPAVLNQYDQEKSSSYLNPSVNAIYKFAQSVVKSDGAITMQEMEALSQVWQLLHHYPKISRYQDGLAQVAPIALPTESTNVAPVSPSTPAPIAPSPAPTEPVAALDKTAEELAQILEQAMAELNDLVGMDNIKAEIKTLANFLKVQKIRQDRGLATTSVSLHSVFCGPPGTGKTTIARLISRIFQGLGFLQKGHLIETDRAGMVAGYIGQTAKRVDELVTSALDGVLFIDEAYALVPSDAGRDFGQEAIDILLKRMEDYRDRLVVIVAGYTDEMSEFIESNPGLKSRFNRYFYFNDYEPEELLAIFEKFCAKSHFKLTDATRYRLKEVFTSLYNNRDRTFGNARIVRNLFEKSIERQANRLAVLSDFTDEVLTTLLPEDIPSQFTSDRLADAKADAKNDAEASRGNPSADSA</sequence>
<keyword evidence="2" id="KW-0547">Nucleotide-binding</keyword>
<reference evidence="7" key="1">
    <citation type="submission" date="2021-05" db="EMBL/GenBank/DDBJ databases">
        <authorList>
            <person name="Pietrasiak N."/>
            <person name="Ward R."/>
            <person name="Stajich J.E."/>
            <person name="Kurbessoian T."/>
        </authorList>
    </citation>
    <scope>NUCLEOTIDE SEQUENCE</scope>
    <source>
        <strain evidence="7">GSE-TBD4-15B</strain>
    </source>
</reference>
<evidence type="ECO:0000256" key="5">
    <source>
        <dbReference type="SAM" id="MobiDB-lite"/>
    </source>
</evidence>
<evidence type="ECO:0000256" key="4">
    <source>
        <dbReference type="SAM" id="Coils"/>
    </source>
</evidence>
<dbReference type="GO" id="GO:0005524">
    <property type="term" value="F:ATP binding"/>
    <property type="evidence" value="ECO:0007669"/>
    <property type="project" value="UniProtKB-KW"/>
</dbReference>
<comment type="caution">
    <text evidence="7">The sequence shown here is derived from an EMBL/GenBank/DDBJ whole genome shotgun (WGS) entry which is preliminary data.</text>
</comment>
<dbReference type="SMART" id="SM00382">
    <property type="entry name" value="AAA"/>
    <property type="match status" value="1"/>
</dbReference>
<dbReference type="PANTHER" id="PTHR43392:SF2">
    <property type="entry name" value="AAA-TYPE ATPASE FAMILY PROTEIN _ ANKYRIN REPEAT FAMILY PROTEIN"/>
    <property type="match status" value="1"/>
</dbReference>
<dbReference type="FunFam" id="3.40.50.300:FF:000216">
    <property type="entry name" value="Type VII secretion ATPase EccA"/>
    <property type="match status" value="1"/>
</dbReference>
<dbReference type="SUPFAM" id="SSF52540">
    <property type="entry name" value="P-loop containing nucleoside triphosphate hydrolases"/>
    <property type="match status" value="1"/>
</dbReference>
<dbReference type="InterPro" id="IPR000641">
    <property type="entry name" value="CbxX/CfxQ"/>
</dbReference>
<dbReference type="Gene3D" id="3.40.50.300">
    <property type="entry name" value="P-loop containing nucleotide triphosphate hydrolases"/>
    <property type="match status" value="1"/>
</dbReference>
<keyword evidence="4" id="KW-0175">Coiled coil</keyword>
<accession>A0A951PB61</accession>
<dbReference type="InterPro" id="IPR003959">
    <property type="entry name" value="ATPase_AAA_core"/>
</dbReference>
<proteinExistence type="inferred from homology"/>
<dbReference type="InterPro" id="IPR027417">
    <property type="entry name" value="P-loop_NTPase"/>
</dbReference>
<evidence type="ECO:0000259" key="6">
    <source>
        <dbReference type="SMART" id="SM00382"/>
    </source>
</evidence>
<evidence type="ECO:0000256" key="3">
    <source>
        <dbReference type="ARBA" id="ARBA00022840"/>
    </source>
</evidence>
<dbReference type="EMBL" id="JAHHHV010000064">
    <property type="protein sequence ID" value="MBW4465785.1"/>
    <property type="molecule type" value="Genomic_DNA"/>
</dbReference>
<dbReference type="Gene3D" id="1.10.8.60">
    <property type="match status" value="1"/>
</dbReference>
<dbReference type="PANTHER" id="PTHR43392">
    <property type="entry name" value="AAA-TYPE ATPASE FAMILY PROTEIN / ANKYRIN REPEAT FAMILY PROTEIN"/>
    <property type="match status" value="1"/>
</dbReference>
<dbReference type="Pfam" id="PF00004">
    <property type="entry name" value="AAA"/>
    <property type="match status" value="1"/>
</dbReference>
<comment type="similarity">
    <text evidence="1">Belongs to the CbxX/CfxQ family.</text>
</comment>
<dbReference type="GO" id="GO:0016887">
    <property type="term" value="F:ATP hydrolysis activity"/>
    <property type="evidence" value="ECO:0007669"/>
    <property type="project" value="InterPro"/>
</dbReference>
<dbReference type="CDD" id="cd00009">
    <property type="entry name" value="AAA"/>
    <property type="match status" value="1"/>
</dbReference>
<dbReference type="Proteomes" id="UP000707356">
    <property type="component" value="Unassembled WGS sequence"/>
</dbReference>
<reference evidence="7" key="2">
    <citation type="journal article" date="2022" name="Microbiol. Resour. Announc.">
        <title>Metagenome Sequencing to Explore Phylogenomics of Terrestrial Cyanobacteria.</title>
        <authorList>
            <person name="Ward R.D."/>
            <person name="Stajich J.E."/>
            <person name="Johansen J.R."/>
            <person name="Huntemann M."/>
            <person name="Clum A."/>
            <person name="Foster B."/>
            <person name="Foster B."/>
            <person name="Roux S."/>
            <person name="Palaniappan K."/>
            <person name="Varghese N."/>
            <person name="Mukherjee S."/>
            <person name="Reddy T.B.K."/>
            <person name="Daum C."/>
            <person name="Copeland A."/>
            <person name="Chen I.A."/>
            <person name="Ivanova N.N."/>
            <person name="Kyrpides N.C."/>
            <person name="Shapiro N."/>
            <person name="Eloe-Fadrosh E.A."/>
            <person name="Pietrasiak N."/>
        </authorList>
    </citation>
    <scope>NUCLEOTIDE SEQUENCE</scope>
    <source>
        <strain evidence="7">GSE-TBD4-15B</strain>
    </source>
</reference>
<dbReference type="InterPro" id="IPR041627">
    <property type="entry name" value="AAA_lid_6"/>
</dbReference>
<organism evidence="7 8">
    <name type="scientific">Pegethrix bostrychoides GSE-TBD4-15B</name>
    <dbReference type="NCBI Taxonomy" id="2839662"/>
    <lineage>
        <taxon>Bacteria</taxon>
        <taxon>Bacillati</taxon>
        <taxon>Cyanobacteriota</taxon>
        <taxon>Cyanophyceae</taxon>
        <taxon>Oculatellales</taxon>
        <taxon>Oculatellaceae</taxon>
        <taxon>Pegethrix</taxon>
    </lineage>
</organism>